<keyword evidence="3 5" id="KW-1133">Transmembrane helix</keyword>
<sequence length="405" mass="41251">MSLDTLPRRAPGVALDRGQVHAIAACYFVASFAALGLPPYLSEILPGLGDRDGHWAGLLYIAPTVFTALGAPLWGRLADRFGQKRLLLRAQLGLTVSFLLAGAADSLPAFTCALVLQGFLGGTFSATNGYLAAALDGAHLSKALTLMQGSARAALVAAPILVGALSPWIDPHRQYLVMAVLPLTAAVLLGFLPEPTRQAATATATATATASRAGVRAERAGDPPGSLKLLYTFEFAFVFATVISFPYLITLVHERLPGAGAAVAGILFALPHLVYLVAAGRVHAAVQARPRTGLALGFALVALGLAGHAPAHSLPAFVLTRAALGLGMTLGLVCLAVLAAEAARGRAPGRMFGTRETVSKCGAVAAGLAAALVNSSGGPAAPVVTGTVAALAAALLALLTRRSTR</sequence>
<dbReference type="SUPFAM" id="SSF103473">
    <property type="entry name" value="MFS general substrate transporter"/>
    <property type="match status" value="1"/>
</dbReference>
<dbReference type="PATRIC" id="fig|359131.3.peg.7357"/>
<dbReference type="InterPro" id="IPR036259">
    <property type="entry name" value="MFS_trans_sf"/>
</dbReference>
<name>A0A0F2TLX5_STRR3</name>
<evidence type="ECO:0000259" key="6">
    <source>
        <dbReference type="PROSITE" id="PS50850"/>
    </source>
</evidence>
<dbReference type="OrthoDB" id="9764259at2"/>
<feature type="transmembrane region" description="Helical" evidence="5">
    <location>
        <begin position="292"/>
        <end position="311"/>
    </location>
</feature>
<evidence type="ECO:0000256" key="3">
    <source>
        <dbReference type="ARBA" id="ARBA00022989"/>
    </source>
</evidence>
<keyword evidence="8" id="KW-1185">Reference proteome</keyword>
<protein>
    <submittedName>
        <fullName evidence="7">Transporter</fullName>
    </submittedName>
</protein>
<feature type="transmembrane region" description="Helical" evidence="5">
    <location>
        <begin position="352"/>
        <end position="373"/>
    </location>
</feature>
<feature type="transmembrane region" description="Helical" evidence="5">
    <location>
        <begin position="317"/>
        <end position="340"/>
    </location>
</feature>
<reference evidence="7 8" key="1">
    <citation type="submission" date="2015-02" db="EMBL/GenBank/DDBJ databases">
        <authorList>
            <person name="Ju K.-S."/>
            <person name="Doroghazi J.R."/>
            <person name="Metcalf W."/>
        </authorList>
    </citation>
    <scope>NUCLEOTIDE SEQUENCE [LARGE SCALE GENOMIC DNA]</scope>
    <source>
        <strain evidence="7 8">ATCC 31215</strain>
    </source>
</reference>
<keyword evidence="4 5" id="KW-0472">Membrane</keyword>
<dbReference type="EMBL" id="JZKH01000009">
    <property type="protein sequence ID" value="KJS62737.1"/>
    <property type="molecule type" value="Genomic_DNA"/>
</dbReference>
<dbReference type="RefSeq" id="WP_045693159.1">
    <property type="nucleotide sequence ID" value="NZ_JZKH01000009.1"/>
</dbReference>
<keyword evidence="2 5" id="KW-0812">Transmembrane</keyword>
<evidence type="ECO:0000256" key="4">
    <source>
        <dbReference type="ARBA" id="ARBA00023136"/>
    </source>
</evidence>
<proteinExistence type="predicted"/>
<dbReference type="AlphaFoldDB" id="A0A0F2TLX5"/>
<gene>
    <name evidence="7" type="ORF">VM95_07085</name>
</gene>
<dbReference type="Gene3D" id="1.20.1250.20">
    <property type="entry name" value="MFS general substrate transporter like domains"/>
    <property type="match status" value="1"/>
</dbReference>
<dbReference type="PANTHER" id="PTHR23546:SF1">
    <property type="entry name" value="MEMBRANE PROTEIN"/>
    <property type="match status" value="1"/>
</dbReference>
<feature type="transmembrane region" description="Helical" evidence="5">
    <location>
        <begin position="261"/>
        <end position="280"/>
    </location>
</feature>
<dbReference type="PROSITE" id="PS50850">
    <property type="entry name" value="MFS"/>
    <property type="match status" value="1"/>
</dbReference>
<evidence type="ECO:0000256" key="2">
    <source>
        <dbReference type="ARBA" id="ARBA00022692"/>
    </source>
</evidence>
<dbReference type="GO" id="GO:0022857">
    <property type="term" value="F:transmembrane transporter activity"/>
    <property type="evidence" value="ECO:0007669"/>
    <property type="project" value="InterPro"/>
</dbReference>
<feature type="transmembrane region" description="Helical" evidence="5">
    <location>
        <begin position="53"/>
        <end position="74"/>
    </location>
</feature>
<comment type="caution">
    <text evidence="7">The sequence shown here is derived from an EMBL/GenBank/DDBJ whole genome shotgun (WGS) entry which is preliminary data.</text>
</comment>
<dbReference type="InterPro" id="IPR011701">
    <property type="entry name" value="MFS"/>
</dbReference>
<feature type="transmembrane region" description="Helical" evidence="5">
    <location>
        <begin position="20"/>
        <end position="41"/>
    </location>
</feature>
<evidence type="ECO:0000313" key="7">
    <source>
        <dbReference type="EMBL" id="KJS62737.1"/>
    </source>
</evidence>
<comment type="subcellular location">
    <subcellularLocation>
        <location evidence="1">Cell membrane</location>
        <topology evidence="1">Multi-pass membrane protein</topology>
    </subcellularLocation>
</comment>
<dbReference type="InterPro" id="IPR020846">
    <property type="entry name" value="MFS_dom"/>
</dbReference>
<evidence type="ECO:0000313" key="8">
    <source>
        <dbReference type="Proteomes" id="UP000033699"/>
    </source>
</evidence>
<dbReference type="Proteomes" id="UP000033699">
    <property type="component" value="Unassembled WGS sequence"/>
</dbReference>
<organism evidence="7 8">
    <name type="scientific">Streptomyces rubellomurinus (strain ATCC 31215)</name>
    <dbReference type="NCBI Taxonomy" id="359131"/>
    <lineage>
        <taxon>Bacteria</taxon>
        <taxon>Bacillati</taxon>
        <taxon>Actinomycetota</taxon>
        <taxon>Actinomycetes</taxon>
        <taxon>Kitasatosporales</taxon>
        <taxon>Streptomycetaceae</taxon>
        <taxon>Streptomyces</taxon>
    </lineage>
</organism>
<feature type="transmembrane region" description="Helical" evidence="5">
    <location>
        <begin position="229"/>
        <end position="249"/>
    </location>
</feature>
<feature type="transmembrane region" description="Helical" evidence="5">
    <location>
        <begin position="379"/>
        <end position="399"/>
    </location>
</feature>
<accession>A0A0F2TLX5</accession>
<dbReference type="GO" id="GO:0005886">
    <property type="term" value="C:plasma membrane"/>
    <property type="evidence" value="ECO:0007669"/>
    <property type="project" value="UniProtKB-SubCell"/>
</dbReference>
<evidence type="ECO:0000256" key="5">
    <source>
        <dbReference type="SAM" id="Phobius"/>
    </source>
</evidence>
<evidence type="ECO:0000256" key="1">
    <source>
        <dbReference type="ARBA" id="ARBA00004651"/>
    </source>
</evidence>
<dbReference type="Pfam" id="PF07690">
    <property type="entry name" value="MFS_1"/>
    <property type="match status" value="1"/>
</dbReference>
<feature type="domain" description="Major facilitator superfamily (MFS) profile" evidence="6">
    <location>
        <begin position="19"/>
        <end position="404"/>
    </location>
</feature>
<dbReference type="PANTHER" id="PTHR23546">
    <property type="entry name" value="TRANSPORT PROTEIN"/>
    <property type="match status" value="1"/>
</dbReference>
<feature type="transmembrane region" description="Helical" evidence="5">
    <location>
        <begin position="175"/>
        <end position="192"/>
    </location>
</feature>